<dbReference type="InterPro" id="IPR013328">
    <property type="entry name" value="6PGD_dom2"/>
</dbReference>
<evidence type="ECO:0000256" key="2">
    <source>
        <dbReference type="SAM" id="SignalP"/>
    </source>
</evidence>
<evidence type="ECO:0000259" key="3">
    <source>
        <dbReference type="Pfam" id="PF21761"/>
    </source>
</evidence>
<evidence type="ECO:0000313" key="5">
    <source>
        <dbReference type="Proteomes" id="UP000249915"/>
    </source>
</evidence>
<reference evidence="4 5" key="1">
    <citation type="submission" date="2016-07" db="EMBL/GenBank/DDBJ databases">
        <title>Draft genome sequence of Prauserella muralis DSM 45305, isolated from a mould-covered wall in an indoor environment.</title>
        <authorList>
            <person name="Ruckert C."/>
            <person name="Albersmeier A."/>
            <person name="Jiang C.-L."/>
            <person name="Jiang Y."/>
            <person name="Kalinowski J."/>
            <person name="Schneider O."/>
            <person name="Winkler A."/>
            <person name="Zotchev S.B."/>
        </authorList>
    </citation>
    <scope>NUCLEOTIDE SEQUENCE [LARGE SCALE GENOMIC DNA]</scope>
    <source>
        <strain evidence="4 5">DSM 45305</strain>
    </source>
</reference>
<dbReference type="RefSeq" id="WP_112283922.1">
    <property type="nucleotide sequence ID" value="NZ_MASW01000006.1"/>
</dbReference>
<feature type="chain" id="PRO_5039332036" description="NADPH-dependent reductive aminase-like C-terminal domain-containing protein" evidence="2">
    <location>
        <begin position="25"/>
        <end position="101"/>
    </location>
</feature>
<comment type="caution">
    <text evidence="4">The sequence shown here is derived from an EMBL/GenBank/DDBJ whole genome shotgun (WGS) entry which is preliminary data.</text>
</comment>
<evidence type="ECO:0000256" key="1">
    <source>
        <dbReference type="SAM" id="MobiDB-lite"/>
    </source>
</evidence>
<dbReference type="Pfam" id="PF21761">
    <property type="entry name" value="RedAm-like_C"/>
    <property type="match status" value="1"/>
</dbReference>
<feature type="domain" description="NADPH-dependent reductive aminase-like C-terminal" evidence="3">
    <location>
        <begin position="1"/>
        <end position="76"/>
    </location>
</feature>
<accession>A0A2V4ALG0</accession>
<name>A0A2V4ALG0_9PSEU</name>
<gene>
    <name evidence="4" type="ORF">BAY60_25280</name>
</gene>
<sequence>MWNILNGFLHGAALLGAARISASAFLPFATRAVETVSGWLPGYARQMDDGTYPALDATVGTHLAAMRNLVTESEASAWARSCRGSPGAPSPTGTAARATLR</sequence>
<evidence type="ECO:0000313" key="4">
    <source>
        <dbReference type="EMBL" id="PXY20823.1"/>
    </source>
</evidence>
<dbReference type="Gene3D" id="1.10.1040.10">
    <property type="entry name" value="N-(1-d-carboxylethyl)-l-norvaline Dehydrogenase, domain 2"/>
    <property type="match status" value="1"/>
</dbReference>
<dbReference type="EMBL" id="MASW01000006">
    <property type="protein sequence ID" value="PXY20823.1"/>
    <property type="molecule type" value="Genomic_DNA"/>
</dbReference>
<organism evidence="4 5">
    <name type="scientific">Prauserella muralis</name>
    <dbReference type="NCBI Taxonomy" id="588067"/>
    <lineage>
        <taxon>Bacteria</taxon>
        <taxon>Bacillati</taxon>
        <taxon>Actinomycetota</taxon>
        <taxon>Actinomycetes</taxon>
        <taxon>Pseudonocardiales</taxon>
        <taxon>Pseudonocardiaceae</taxon>
        <taxon>Prauserella</taxon>
    </lineage>
</organism>
<protein>
    <recommendedName>
        <fullName evidence="3">NADPH-dependent reductive aminase-like C-terminal domain-containing protein</fullName>
    </recommendedName>
</protein>
<dbReference type="AlphaFoldDB" id="A0A2V4ALG0"/>
<feature type="region of interest" description="Disordered" evidence="1">
    <location>
        <begin position="79"/>
        <end position="101"/>
    </location>
</feature>
<keyword evidence="5" id="KW-1185">Reference proteome</keyword>
<proteinExistence type="predicted"/>
<feature type="signal peptide" evidence="2">
    <location>
        <begin position="1"/>
        <end position="24"/>
    </location>
</feature>
<keyword evidence="2" id="KW-0732">Signal</keyword>
<dbReference type="InterPro" id="IPR048666">
    <property type="entry name" value="RedAm-like_C"/>
</dbReference>
<dbReference type="Proteomes" id="UP000249915">
    <property type="component" value="Unassembled WGS sequence"/>
</dbReference>